<organism evidence="2 3">
    <name type="scientific">Streptomyces stramineus</name>
    <dbReference type="NCBI Taxonomy" id="173861"/>
    <lineage>
        <taxon>Bacteria</taxon>
        <taxon>Bacillati</taxon>
        <taxon>Actinomycetota</taxon>
        <taxon>Actinomycetes</taxon>
        <taxon>Kitasatosporales</taxon>
        <taxon>Streptomycetaceae</taxon>
        <taxon>Streptomyces</taxon>
    </lineage>
</organism>
<dbReference type="InterPro" id="IPR046363">
    <property type="entry name" value="MS_N_TIM-barrel_dom"/>
</dbReference>
<protein>
    <recommendedName>
        <fullName evidence="1">Malate synthase TIM barrel domain-containing protein</fullName>
    </recommendedName>
</protein>
<accession>A0ABP3L0X8</accession>
<dbReference type="SUPFAM" id="SSF51645">
    <property type="entry name" value="Malate synthase G"/>
    <property type="match status" value="1"/>
</dbReference>
<name>A0ABP3L0X8_9ACTN</name>
<dbReference type="Pfam" id="PF01274">
    <property type="entry name" value="MS_TIM-barrel"/>
    <property type="match status" value="1"/>
</dbReference>
<gene>
    <name evidence="2" type="ORF">GCM10009544_59760</name>
</gene>
<reference evidence="3" key="1">
    <citation type="journal article" date="2019" name="Int. J. Syst. Evol. Microbiol.">
        <title>The Global Catalogue of Microorganisms (GCM) 10K type strain sequencing project: providing services to taxonomists for standard genome sequencing and annotation.</title>
        <authorList>
            <consortium name="The Broad Institute Genomics Platform"/>
            <consortium name="The Broad Institute Genome Sequencing Center for Infectious Disease"/>
            <person name="Wu L."/>
            <person name="Ma J."/>
        </authorList>
    </citation>
    <scope>NUCLEOTIDE SEQUENCE [LARGE SCALE GENOMIC DNA]</scope>
    <source>
        <strain evidence="3">JCM 10649</strain>
    </source>
</reference>
<feature type="domain" description="Malate synthase TIM barrel" evidence="1">
    <location>
        <begin position="29"/>
        <end position="84"/>
    </location>
</feature>
<dbReference type="InterPro" id="IPR011076">
    <property type="entry name" value="Malate_synth_sf"/>
</dbReference>
<dbReference type="Proteomes" id="UP001499895">
    <property type="component" value="Unassembled WGS sequence"/>
</dbReference>
<keyword evidence="3" id="KW-1185">Reference proteome</keyword>
<evidence type="ECO:0000313" key="3">
    <source>
        <dbReference type="Proteomes" id="UP001499895"/>
    </source>
</evidence>
<dbReference type="InterPro" id="IPR001465">
    <property type="entry name" value="Malate_synthase_TIM"/>
</dbReference>
<dbReference type="Gene3D" id="3.20.20.360">
    <property type="entry name" value="Malate synthase, domain 3"/>
    <property type="match status" value="1"/>
</dbReference>
<evidence type="ECO:0000313" key="2">
    <source>
        <dbReference type="EMBL" id="GAA0490950.1"/>
    </source>
</evidence>
<proteinExistence type="predicted"/>
<evidence type="ECO:0000259" key="1">
    <source>
        <dbReference type="Pfam" id="PF01274"/>
    </source>
</evidence>
<sequence>MSLTTVTGRAQVLGAPGARFDEILTPAALDAALPDRAKVTPTAPFPRASTELPVRTCHRRGAHAIGGTAARLPGRDARVNEAALFAPTALADHLPAFSTTDAHARHLVRRRPAVTS</sequence>
<dbReference type="EMBL" id="BAAAHB010000118">
    <property type="protein sequence ID" value="GAA0490950.1"/>
    <property type="molecule type" value="Genomic_DNA"/>
</dbReference>
<comment type="caution">
    <text evidence="2">The sequence shown here is derived from an EMBL/GenBank/DDBJ whole genome shotgun (WGS) entry which is preliminary data.</text>
</comment>